<comment type="caution">
    <text evidence="3">The sequence shown here is derived from an EMBL/GenBank/DDBJ whole genome shotgun (WGS) entry which is preliminary data.</text>
</comment>
<feature type="region of interest" description="Disordered" evidence="1">
    <location>
        <begin position="93"/>
        <end position="121"/>
    </location>
</feature>
<accession>A0A6B0VRU4</accession>
<protein>
    <recommendedName>
        <fullName evidence="2">Putative heavy-metal chelation domain-containing protein</fullName>
    </recommendedName>
</protein>
<evidence type="ECO:0000313" key="3">
    <source>
        <dbReference type="EMBL" id="MXV64164.1"/>
    </source>
</evidence>
<dbReference type="OrthoDB" id="203834at2157"/>
<dbReference type="RefSeq" id="WP_160067196.1">
    <property type="nucleotide sequence ID" value="NZ_WUYX01000069.1"/>
</dbReference>
<evidence type="ECO:0000259" key="2">
    <source>
        <dbReference type="Pfam" id="PF04016"/>
    </source>
</evidence>
<feature type="domain" description="Putative heavy-metal chelation" evidence="2">
    <location>
        <begin position="155"/>
        <end position="292"/>
    </location>
</feature>
<evidence type="ECO:0000256" key="1">
    <source>
        <dbReference type="SAM" id="MobiDB-lite"/>
    </source>
</evidence>
<sequence length="334" mass="34604">MIDPILPAVVDRLRSVGALEHAAVERVTIGDSVVMVELSGVSGASRVGAETAGSEERTRASGLAHRPPGDSASVAETDLETLLRWASCGPGDTFTDFDEGDGSSGNEDGGEGADGTDNGDATALETALGVATVNALSAPFIDWSEGDPMALVEPSVDTIATVGVFRPAFRKFSDVDVRVIERRDVGAVSAPDGVRVTTFRPSEATAAMADADVVFITGSTFVYGGLERYLEAAPATATVVLIGATASVLPEPTFDAGVDVLAGAAVTDPEGVREAVRAGACGTDLHDAGVRKVYTMVDEAAGLERGMQRRRTDRSDRDGESDEQPNDTETEADQ</sequence>
<dbReference type="EMBL" id="WUYX01000069">
    <property type="protein sequence ID" value="MXV64164.1"/>
    <property type="molecule type" value="Genomic_DNA"/>
</dbReference>
<name>A0A6B0VRU4_9EURY</name>
<proteinExistence type="predicted"/>
<dbReference type="Pfam" id="PF04016">
    <property type="entry name" value="DUF364"/>
    <property type="match status" value="1"/>
</dbReference>
<dbReference type="AlphaFoldDB" id="A0A6B0VRU4"/>
<dbReference type="Proteomes" id="UP000434101">
    <property type="component" value="Unassembled WGS sequence"/>
</dbReference>
<dbReference type="Gene3D" id="3.40.50.11590">
    <property type="match status" value="1"/>
</dbReference>
<feature type="region of interest" description="Disordered" evidence="1">
    <location>
        <begin position="44"/>
        <end position="72"/>
    </location>
</feature>
<feature type="compositionally biased region" description="Acidic residues" evidence="1">
    <location>
        <begin position="319"/>
        <end position="334"/>
    </location>
</feature>
<gene>
    <name evidence="3" type="ORF">GS429_19260</name>
</gene>
<dbReference type="SUPFAM" id="SSF159713">
    <property type="entry name" value="Dhaf3308-like"/>
    <property type="match status" value="1"/>
</dbReference>
<feature type="region of interest" description="Disordered" evidence="1">
    <location>
        <begin position="303"/>
        <end position="334"/>
    </location>
</feature>
<dbReference type="InterPro" id="IPR007161">
    <property type="entry name" value="DUF364"/>
</dbReference>
<evidence type="ECO:0000313" key="4">
    <source>
        <dbReference type="Proteomes" id="UP000434101"/>
    </source>
</evidence>
<keyword evidence="4" id="KW-1185">Reference proteome</keyword>
<reference evidence="3 4" key="1">
    <citation type="submission" date="2020-01" db="EMBL/GenBank/DDBJ databases">
        <title>Natronorubrum sp. JWXQ-INN 674 isolated from Inner Mongolia Autonomous Region of China.</title>
        <authorList>
            <person name="Xue Q."/>
        </authorList>
    </citation>
    <scope>NUCLEOTIDE SEQUENCE [LARGE SCALE GENOMIC DNA]</scope>
    <source>
        <strain evidence="3 4">JWXQ-INN-674</strain>
    </source>
</reference>
<organism evidence="3 4">
    <name type="scientific">Natronorubrum halalkaliphilum</name>
    <dbReference type="NCBI Taxonomy" id="2691917"/>
    <lineage>
        <taxon>Archaea</taxon>
        <taxon>Methanobacteriati</taxon>
        <taxon>Methanobacteriota</taxon>
        <taxon>Stenosarchaea group</taxon>
        <taxon>Halobacteria</taxon>
        <taxon>Halobacteriales</taxon>
        <taxon>Natrialbaceae</taxon>
        <taxon>Natronorubrum</taxon>
    </lineage>
</organism>